<evidence type="ECO:0000313" key="2">
    <source>
        <dbReference type="Proteomes" id="UP001056120"/>
    </source>
</evidence>
<organism evidence="1 2">
    <name type="scientific">Smallanthus sonchifolius</name>
    <dbReference type="NCBI Taxonomy" id="185202"/>
    <lineage>
        <taxon>Eukaryota</taxon>
        <taxon>Viridiplantae</taxon>
        <taxon>Streptophyta</taxon>
        <taxon>Embryophyta</taxon>
        <taxon>Tracheophyta</taxon>
        <taxon>Spermatophyta</taxon>
        <taxon>Magnoliopsida</taxon>
        <taxon>eudicotyledons</taxon>
        <taxon>Gunneridae</taxon>
        <taxon>Pentapetalae</taxon>
        <taxon>asterids</taxon>
        <taxon>campanulids</taxon>
        <taxon>Asterales</taxon>
        <taxon>Asteraceae</taxon>
        <taxon>Asteroideae</taxon>
        <taxon>Heliantheae alliance</taxon>
        <taxon>Millerieae</taxon>
        <taxon>Smallanthus</taxon>
    </lineage>
</organism>
<comment type="caution">
    <text evidence="1">The sequence shown here is derived from an EMBL/GenBank/DDBJ whole genome shotgun (WGS) entry which is preliminary data.</text>
</comment>
<gene>
    <name evidence="1" type="ORF">L1987_48547</name>
</gene>
<dbReference type="EMBL" id="CM042033">
    <property type="protein sequence ID" value="KAI3774005.1"/>
    <property type="molecule type" value="Genomic_DNA"/>
</dbReference>
<sequence>MQTSASTTPKSTPGITNAQLKDVLKALDKGKYVPPSSTLHPKGSTEPDARDMKIQELEAKAEILEAQVDGLHGQIDILKKNDDFQLKACRDNAQTFKDLQSIV</sequence>
<evidence type="ECO:0000313" key="1">
    <source>
        <dbReference type="EMBL" id="KAI3774005.1"/>
    </source>
</evidence>
<proteinExistence type="predicted"/>
<protein>
    <submittedName>
        <fullName evidence="1">Uncharacterized protein</fullName>
    </submittedName>
</protein>
<dbReference type="Proteomes" id="UP001056120">
    <property type="component" value="Linkage Group LG16"/>
</dbReference>
<name>A0ACB9FT56_9ASTR</name>
<keyword evidence="2" id="KW-1185">Reference proteome</keyword>
<reference evidence="2" key="1">
    <citation type="journal article" date="2022" name="Mol. Ecol. Resour.">
        <title>The genomes of chicory, endive, great burdock and yacon provide insights into Asteraceae palaeo-polyploidization history and plant inulin production.</title>
        <authorList>
            <person name="Fan W."/>
            <person name="Wang S."/>
            <person name="Wang H."/>
            <person name="Wang A."/>
            <person name="Jiang F."/>
            <person name="Liu H."/>
            <person name="Zhao H."/>
            <person name="Xu D."/>
            <person name="Zhang Y."/>
        </authorList>
    </citation>
    <scope>NUCLEOTIDE SEQUENCE [LARGE SCALE GENOMIC DNA]</scope>
    <source>
        <strain evidence="2">cv. Yunnan</strain>
    </source>
</reference>
<accession>A0ACB9FT56</accession>
<reference evidence="1 2" key="2">
    <citation type="journal article" date="2022" name="Mol. Ecol. Resour.">
        <title>The genomes of chicory, endive, great burdock and yacon provide insights into Asteraceae paleo-polyploidization history and plant inulin production.</title>
        <authorList>
            <person name="Fan W."/>
            <person name="Wang S."/>
            <person name="Wang H."/>
            <person name="Wang A."/>
            <person name="Jiang F."/>
            <person name="Liu H."/>
            <person name="Zhao H."/>
            <person name="Xu D."/>
            <person name="Zhang Y."/>
        </authorList>
    </citation>
    <scope>NUCLEOTIDE SEQUENCE [LARGE SCALE GENOMIC DNA]</scope>
    <source>
        <strain evidence="2">cv. Yunnan</strain>
        <tissue evidence="1">Leaves</tissue>
    </source>
</reference>